<dbReference type="Pfam" id="PF14559">
    <property type="entry name" value="TPR_19"/>
    <property type="match status" value="1"/>
</dbReference>
<protein>
    <submittedName>
        <fullName evidence="3">Uncharacterized protein involved in fimbrial biogenesis</fullName>
    </submittedName>
</protein>
<dbReference type="PANTHER" id="PTHR44917">
    <property type="entry name" value="PROTEIN HIGH CHLOROPHYLL FLUORESCENT 107"/>
    <property type="match status" value="1"/>
</dbReference>
<dbReference type="SMART" id="SM00028">
    <property type="entry name" value="TPR"/>
    <property type="match status" value="3"/>
</dbReference>
<dbReference type="Pfam" id="PF13432">
    <property type="entry name" value="TPR_16"/>
    <property type="match status" value="1"/>
</dbReference>
<dbReference type="PROSITE" id="PS50005">
    <property type="entry name" value="TPR"/>
    <property type="match status" value="2"/>
</dbReference>
<dbReference type="KEGG" id="mpt:Mpe_A1998"/>
<dbReference type="Pfam" id="PF13374">
    <property type="entry name" value="TPR_10"/>
    <property type="match status" value="1"/>
</dbReference>
<proteinExistence type="predicted"/>
<organism evidence="3 4">
    <name type="scientific">Methylibium petroleiphilum (strain ATCC BAA-1232 / LMG 22953 / PM1)</name>
    <dbReference type="NCBI Taxonomy" id="420662"/>
    <lineage>
        <taxon>Bacteria</taxon>
        <taxon>Pseudomonadati</taxon>
        <taxon>Pseudomonadota</taxon>
        <taxon>Betaproteobacteria</taxon>
        <taxon>Burkholderiales</taxon>
        <taxon>Sphaerotilaceae</taxon>
        <taxon>Methylibium</taxon>
    </lineage>
</organism>
<feature type="chain" id="PRO_5002646186" evidence="2">
    <location>
        <begin position="21"/>
        <end position="267"/>
    </location>
</feature>
<dbReference type="STRING" id="420662.Mpe_A1998"/>
<dbReference type="InterPro" id="IPR013360">
    <property type="entry name" value="Pilus_4_PilW"/>
</dbReference>
<dbReference type="Proteomes" id="UP000000366">
    <property type="component" value="Chromosome"/>
</dbReference>
<keyword evidence="2" id="KW-0732">Signal</keyword>
<dbReference type="PANTHER" id="PTHR44917:SF1">
    <property type="entry name" value="PROTEIN HIGH CHLOROPHYLL FLUORESCENT 107"/>
    <property type="match status" value="1"/>
</dbReference>
<name>A2SHB7_METPP</name>
<dbReference type="InterPro" id="IPR044624">
    <property type="entry name" value="Mbb1-like"/>
</dbReference>
<keyword evidence="4" id="KW-1185">Reference proteome</keyword>
<dbReference type="EMBL" id="CP000555">
    <property type="protein sequence ID" value="ABM94956.1"/>
    <property type="molecule type" value="Genomic_DNA"/>
</dbReference>
<reference evidence="3 4" key="1">
    <citation type="journal article" date="2007" name="J. Bacteriol.">
        <title>Whole-genome analysis of the methyl tert-butyl ether-degrading beta-proteobacterium Methylibium petroleiphilum PM1.</title>
        <authorList>
            <person name="Kane S.R."/>
            <person name="Chakicherla A.Y."/>
            <person name="Chain P.S.G."/>
            <person name="Schmidt R."/>
            <person name="Shin M.W."/>
            <person name="Legler T.C."/>
            <person name="Scow K.M."/>
            <person name="Larimer F.W."/>
            <person name="Lucas S.M."/>
            <person name="Richardson P.M."/>
            <person name="Hristova K.R."/>
        </authorList>
    </citation>
    <scope>NUCLEOTIDE SEQUENCE [LARGE SCALE GENOMIC DNA]</scope>
    <source>
        <strain evidence="4">ATCC BAA-1232 / LMG 22953 / PM1</strain>
    </source>
</reference>
<evidence type="ECO:0000256" key="2">
    <source>
        <dbReference type="SAM" id="SignalP"/>
    </source>
</evidence>
<dbReference type="SUPFAM" id="SSF48452">
    <property type="entry name" value="TPR-like"/>
    <property type="match status" value="1"/>
</dbReference>
<evidence type="ECO:0000313" key="3">
    <source>
        <dbReference type="EMBL" id="ABM94956.1"/>
    </source>
</evidence>
<keyword evidence="1" id="KW-0802">TPR repeat</keyword>
<dbReference type="InterPro" id="IPR011990">
    <property type="entry name" value="TPR-like_helical_dom_sf"/>
</dbReference>
<feature type="signal peptide" evidence="2">
    <location>
        <begin position="1"/>
        <end position="20"/>
    </location>
</feature>
<dbReference type="AlphaFoldDB" id="A2SHB7"/>
<dbReference type="HOGENOM" id="CLU_003728_7_0_4"/>
<feature type="repeat" description="TPR" evidence="1">
    <location>
        <begin position="82"/>
        <end position="115"/>
    </location>
</feature>
<dbReference type="Gene3D" id="1.25.40.10">
    <property type="entry name" value="Tetratricopeptide repeat domain"/>
    <property type="match status" value="1"/>
</dbReference>
<dbReference type="NCBIfam" id="TIGR02521">
    <property type="entry name" value="type_IV_pilW"/>
    <property type="match status" value="1"/>
</dbReference>
<dbReference type="eggNOG" id="COG3063">
    <property type="taxonomic scope" value="Bacteria"/>
</dbReference>
<sequence>MRGLLLATLLCGAVWSVAQAQGRPNDFGRSSSTAGAGTDEESDSAKRARIRLDLAGAYFSEGRFDNALSEVKLALAADPNLPQALNLQGLVLAALGEEQKAEDSFKRALQLASTDGDVMHNYGWFLCQRGRYPEAGKLFERAVATPQYRTPNRTFLVQGICEARAGQLDLAELTLKRAYELEPANPAIAMNLADVLYRRGEYERARFYVRRVNNNAELRSAETLWLAARIENRLANPQGVRDLGNQLRASYPTSREAASFERGMFDE</sequence>
<dbReference type="GO" id="GO:0003729">
    <property type="term" value="F:mRNA binding"/>
    <property type="evidence" value="ECO:0007669"/>
    <property type="project" value="InterPro"/>
</dbReference>
<evidence type="ECO:0000313" key="4">
    <source>
        <dbReference type="Proteomes" id="UP000000366"/>
    </source>
</evidence>
<evidence type="ECO:0000256" key="1">
    <source>
        <dbReference type="PROSITE-ProRule" id="PRU00339"/>
    </source>
</evidence>
<accession>A2SHB7</accession>
<feature type="repeat" description="TPR" evidence="1">
    <location>
        <begin position="48"/>
        <end position="81"/>
    </location>
</feature>
<dbReference type="GO" id="GO:0006397">
    <property type="term" value="P:mRNA processing"/>
    <property type="evidence" value="ECO:0007669"/>
    <property type="project" value="InterPro"/>
</dbReference>
<dbReference type="InterPro" id="IPR019734">
    <property type="entry name" value="TPR_rpt"/>
</dbReference>
<gene>
    <name evidence="3" type="primary">pilF</name>
    <name evidence="3" type="ordered locus">Mpe_A1998</name>
</gene>